<dbReference type="PANTHER" id="PTHR43022:SF1">
    <property type="entry name" value="PROTEIN SMF"/>
    <property type="match status" value="1"/>
</dbReference>
<dbReference type="PANTHER" id="PTHR43022">
    <property type="entry name" value="PROTEIN SMF"/>
    <property type="match status" value="1"/>
</dbReference>
<dbReference type="AlphaFoldDB" id="A0A941BH53"/>
<dbReference type="EMBL" id="JAGQDD010000019">
    <property type="protein sequence ID" value="MBQ0932777.1"/>
    <property type="molecule type" value="Genomic_DNA"/>
</dbReference>
<keyword evidence="5" id="KW-1185">Reference proteome</keyword>
<evidence type="ECO:0000259" key="2">
    <source>
        <dbReference type="Pfam" id="PF02481"/>
    </source>
</evidence>
<evidence type="ECO:0000259" key="3">
    <source>
        <dbReference type="Pfam" id="PF17782"/>
    </source>
</evidence>
<proteinExistence type="inferred from homology"/>
<comment type="similarity">
    <text evidence="1">Belongs to the DprA/Smf family.</text>
</comment>
<dbReference type="Proteomes" id="UP000676246">
    <property type="component" value="Unassembled WGS sequence"/>
</dbReference>
<feature type="domain" description="Smf/DprA SLOG" evidence="2">
    <location>
        <begin position="86"/>
        <end position="294"/>
    </location>
</feature>
<dbReference type="NCBIfam" id="TIGR00732">
    <property type="entry name" value="dprA"/>
    <property type="match status" value="1"/>
</dbReference>
<accession>A0A941BH53</accession>
<dbReference type="Pfam" id="PF17782">
    <property type="entry name" value="WHD_DprA"/>
    <property type="match status" value="1"/>
</dbReference>
<dbReference type="SUPFAM" id="SSF102405">
    <property type="entry name" value="MCP/YpsA-like"/>
    <property type="match status" value="1"/>
</dbReference>
<evidence type="ECO:0000313" key="5">
    <source>
        <dbReference type="Proteomes" id="UP000676246"/>
    </source>
</evidence>
<protein>
    <submittedName>
        <fullName evidence="4">DNA-processing protein DprA</fullName>
    </submittedName>
</protein>
<evidence type="ECO:0000256" key="1">
    <source>
        <dbReference type="ARBA" id="ARBA00006525"/>
    </source>
</evidence>
<gene>
    <name evidence="4" type="primary">dprA</name>
    <name evidence="4" type="ORF">KAK03_20090</name>
</gene>
<dbReference type="Pfam" id="PF02481">
    <property type="entry name" value="DNA_processg_A"/>
    <property type="match status" value="1"/>
</dbReference>
<name>A0A941BH53_9BURK</name>
<evidence type="ECO:0000313" key="4">
    <source>
        <dbReference type="EMBL" id="MBQ0932777.1"/>
    </source>
</evidence>
<dbReference type="Gene3D" id="3.40.50.450">
    <property type="match status" value="1"/>
</dbReference>
<dbReference type="RefSeq" id="WP_210856484.1">
    <property type="nucleotide sequence ID" value="NZ_JAGQDD010000019.1"/>
</dbReference>
<organism evidence="4 5">
    <name type="scientific">Ideonella alba</name>
    <dbReference type="NCBI Taxonomy" id="2824118"/>
    <lineage>
        <taxon>Bacteria</taxon>
        <taxon>Pseudomonadati</taxon>
        <taxon>Pseudomonadota</taxon>
        <taxon>Betaproteobacteria</taxon>
        <taxon>Burkholderiales</taxon>
        <taxon>Sphaerotilaceae</taxon>
        <taxon>Ideonella</taxon>
    </lineage>
</organism>
<dbReference type="GO" id="GO:0009294">
    <property type="term" value="P:DNA-mediated transformation"/>
    <property type="evidence" value="ECO:0007669"/>
    <property type="project" value="InterPro"/>
</dbReference>
<feature type="domain" description="DprA winged helix" evidence="3">
    <location>
        <begin position="309"/>
        <end position="368"/>
    </location>
</feature>
<comment type="caution">
    <text evidence="4">The sequence shown here is derived from an EMBL/GenBank/DDBJ whole genome shotgun (WGS) entry which is preliminary data.</text>
</comment>
<dbReference type="InterPro" id="IPR003488">
    <property type="entry name" value="DprA"/>
</dbReference>
<sequence length="376" mass="38663">MVDPDELRAWLRLSHVSGVGRGAMRRLLAACGSPQAVLDAPQALWQEQVGAAAVEGLLARQDSDAAADAAWDASLRWLEGGPQHQVLAWGDPDYPPLLLDSPDPPPLLWLEGPAWRLAAPSVAIVGSRQATPAGLAHAREFAAGLSRRSLCVVSGLASGIDGAAHQGALDGPGGTVAVTGCGLDIVYPTRHRALAARIPDNGALLSEHPPGTPPLPAHFPLRNRIIAGLSLGTLVVEAALQSGSLITARLALEANREVFALPGPIHARQSQGCLQLIRQGAALVTSVEELLEALPAHAGSVPAPGPSTAPADRADAADPGDRAVLGALGDETLGLDALQARCGWPAAALSARLLALELAGRVARLPGGRFQRIGQA</sequence>
<dbReference type="InterPro" id="IPR041614">
    <property type="entry name" value="DprA_WH"/>
</dbReference>
<reference evidence="4 5" key="1">
    <citation type="submission" date="2021-04" db="EMBL/GenBank/DDBJ databases">
        <title>The genome sequence of Ideonella sp. 3Y2.</title>
        <authorList>
            <person name="Liu Y."/>
        </authorList>
    </citation>
    <scope>NUCLEOTIDE SEQUENCE [LARGE SCALE GENOMIC DNA]</scope>
    <source>
        <strain evidence="4 5">3Y2</strain>
    </source>
</reference>
<dbReference type="InterPro" id="IPR057666">
    <property type="entry name" value="DrpA_SLOG"/>
</dbReference>